<keyword evidence="6 11" id="KW-0863">Zinc-finger</keyword>
<dbReference type="SMART" id="SM00064">
    <property type="entry name" value="FYVE"/>
    <property type="match status" value="1"/>
</dbReference>
<dbReference type="InterPro" id="IPR027409">
    <property type="entry name" value="GroEL-like_apical_dom_sf"/>
</dbReference>
<feature type="compositionally biased region" description="Acidic residues" evidence="14">
    <location>
        <begin position="588"/>
        <end position="604"/>
    </location>
</feature>
<feature type="region of interest" description="Disordered" evidence="14">
    <location>
        <begin position="424"/>
        <end position="490"/>
    </location>
</feature>
<dbReference type="OrthoDB" id="158357at2759"/>
<feature type="domain" description="PIPK" evidence="16">
    <location>
        <begin position="1902"/>
        <end position="2231"/>
    </location>
</feature>
<evidence type="ECO:0000259" key="16">
    <source>
        <dbReference type="PROSITE" id="PS51455"/>
    </source>
</evidence>
<dbReference type="GeneID" id="34524992"/>
<feature type="compositionally biased region" description="Basic and acidic residues" evidence="14">
    <location>
        <begin position="1595"/>
        <end position="1605"/>
    </location>
</feature>
<dbReference type="RefSeq" id="XP_022463558.1">
    <property type="nucleotide sequence ID" value="XM_022606910.1"/>
</dbReference>
<feature type="coiled-coil region" evidence="13">
    <location>
        <begin position="1088"/>
        <end position="1118"/>
    </location>
</feature>
<feature type="region of interest" description="Disordered" evidence="14">
    <location>
        <begin position="1887"/>
        <end position="1937"/>
    </location>
</feature>
<evidence type="ECO:0000313" key="18">
    <source>
        <dbReference type="Proteomes" id="UP000006310"/>
    </source>
</evidence>
<dbReference type="GO" id="GO:0008270">
    <property type="term" value="F:zinc ion binding"/>
    <property type="evidence" value="ECO:0007669"/>
    <property type="project" value="UniProtKB-KW"/>
</dbReference>
<dbReference type="FunFam" id="3.30.40.10:FF:000283">
    <property type="entry name" value="1-phosphatidylinositol-3-phosphate 5-kinase (Fab1)"/>
    <property type="match status" value="1"/>
</dbReference>
<feature type="domain" description="FYVE-type" evidence="15">
    <location>
        <begin position="225"/>
        <end position="284"/>
    </location>
</feature>
<keyword evidence="4" id="KW-0479">Metal-binding</keyword>
<keyword evidence="5 12" id="KW-0547">Nucleotide-binding</keyword>
<feature type="region of interest" description="Disordered" evidence="14">
    <location>
        <begin position="1483"/>
        <end position="1526"/>
    </location>
</feature>
<dbReference type="SUPFAM" id="SSF52029">
    <property type="entry name" value="GroEL apical domain-like"/>
    <property type="match status" value="1"/>
</dbReference>
<dbReference type="Pfam" id="PF01504">
    <property type="entry name" value="PIP5K"/>
    <property type="match status" value="1"/>
</dbReference>
<dbReference type="FunFam" id="3.50.7.10:FF:000007">
    <property type="entry name" value="1-phosphatidylinositol 3-phosphate 5-kinase isoform X1"/>
    <property type="match status" value="1"/>
</dbReference>
<dbReference type="OMA" id="LEVPDIW"/>
<feature type="compositionally biased region" description="Polar residues" evidence="14">
    <location>
        <begin position="437"/>
        <end position="452"/>
    </location>
</feature>
<evidence type="ECO:0000256" key="14">
    <source>
        <dbReference type="SAM" id="MobiDB-lite"/>
    </source>
</evidence>
<feature type="region of interest" description="Disordered" evidence="14">
    <location>
        <begin position="1560"/>
        <end position="1613"/>
    </location>
</feature>
<dbReference type="EMBL" id="HE978316">
    <property type="protein sequence ID" value="CCK69312.1"/>
    <property type="molecule type" value="Genomic_DNA"/>
</dbReference>
<dbReference type="GO" id="GO:0010008">
    <property type="term" value="C:endosome membrane"/>
    <property type="evidence" value="ECO:0007669"/>
    <property type="project" value="EnsemblFungi"/>
</dbReference>
<feature type="compositionally biased region" description="Polar residues" evidence="14">
    <location>
        <begin position="1887"/>
        <end position="1911"/>
    </location>
</feature>
<dbReference type="PANTHER" id="PTHR45748">
    <property type="entry name" value="1-PHOSPHATIDYLINOSITOL 3-PHOSPHATE 5-KINASE-RELATED"/>
    <property type="match status" value="1"/>
</dbReference>
<dbReference type="STRING" id="1071383.J7RWD4"/>
<evidence type="ECO:0000256" key="4">
    <source>
        <dbReference type="ARBA" id="ARBA00022723"/>
    </source>
</evidence>
<reference evidence="18" key="2">
    <citation type="submission" date="2012-08" db="EMBL/GenBank/DDBJ databases">
        <title>Genome sequence of Kazachstania naganishii.</title>
        <authorList>
            <person name="Gordon J.L."/>
            <person name="Armisen D."/>
            <person name="Proux-Wera E."/>
            <person name="OhEigeartaigh S.S."/>
            <person name="Byrne K.P."/>
            <person name="Wolfe K.H."/>
        </authorList>
    </citation>
    <scope>NUCLEOTIDE SEQUENCE [LARGE SCALE GENOMIC DNA]</scope>
    <source>
        <strain evidence="18">ATCC MYA-139 / BCRC 22969 / CBS 8797 / CCRC 22969 / KCTC 17520 / NBRC 10181 / NCYC 3082</strain>
    </source>
</reference>
<keyword evidence="3 12" id="KW-0808">Transferase</keyword>
<evidence type="ECO:0000313" key="17">
    <source>
        <dbReference type="EMBL" id="CCK69312.1"/>
    </source>
</evidence>
<feature type="compositionally biased region" description="Basic and acidic residues" evidence="14">
    <location>
        <begin position="1517"/>
        <end position="1526"/>
    </location>
</feature>
<dbReference type="Gene3D" id="3.30.40.10">
    <property type="entry name" value="Zinc/RING finger domain, C3HC4 (zinc finger)"/>
    <property type="match status" value="1"/>
</dbReference>
<dbReference type="SUPFAM" id="SSF56104">
    <property type="entry name" value="SAICAR synthase-like"/>
    <property type="match status" value="1"/>
</dbReference>
<dbReference type="PANTHER" id="PTHR45748:SF7">
    <property type="entry name" value="1-PHOSPHATIDYLINOSITOL 3-PHOSPHATE 5-KINASE-RELATED"/>
    <property type="match status" value="1"/>
</dbReference>
<feature type="compositionally biased region" description="Polar residues" evidence="14">
    <location>
        <begin position="607"/>
        <end position="641"/>
    </location>
</feature>
<keyword evidence="7 12" id="KW-0418">Kinase</keyword>
<comment type="catalytic activity">
    <reaction evidence="1">
        <text>a 1,2-diacyl-sn-glycero-3-phospho-(1D-myo-inositol-3-phosphate) + ATP = a 1,2-diacyl-sn-glycero-3-phospho-(1D-myo-inositol-3,5-bisphosphate) + ADP + H(+)</text>
        <dbReference type="Rhea" id="RHEA:13609"/>
        <dbReference type="ChEBI" id="CHEBI:15378"/>
        <dbReference type="ChEBI" id="CHEBI:30616"/>
        <dbReference type="ChEBI" id="CHEBI:57923"/>
        <dbReference type="ChEBI" id="CHEBI:58088"/>
        <dbReference type="ChEBI" id="CHEBI:456216"/>
        <dbReference type="EC" id="2.7.1.150"/>
    </reaction>
</comment>
<dbReference type="FunFam" id="3.30.810.10:FF:000001">
    <property type="entry name" value="1-phosphatidylinositol 3-phosphate 5-kinase FAB1"/>
    <property type="match status" value="1"/>
</dbReference>
<dbReference type="InterPro" id="IPR027484">
    <property type="entry name" value="PInositol-4-P-5-kinase_N"/>
</dbReference>
<dbReference type="GO" id="GO:0032266">
    <property type="term" value="F:phosphatidylinositol-3-phosphate binding"/>
    <property type="evidence" value="ECO:0007669"/>
    <property type="project" value="EnsemblFungi"/>
</dbReference>
<evidence type="ECO:0000256" key="9">
    <source>
        <dbReference type="ARBA" id="ARBA00022840"/>
    </source>
</evidence>
<feature type="compositionally biased region" description="Polar residues" evidence="14">
    <location>
        <begin position="1502"/>
        <end position="1516"/>
    </location>
</feature>
<dbReference type="InterPro" id="IPR002498">
    <property type="entry name" value="PInositol-4-P-4/5-kinase_core"/>
</dbReference>
<dbReference type="CDD" id="cd17300">
    <property type="entry name" value="PIPKc_PIKfyve"/>
    <property type="match status" value="1"/>
</dbReference>
<name>J7RWD4_HUIN7</name>
<dbReference type="SMART" id="SM00330">
    <property type="entry name" value="PIPKc"/>
    <property type="match status" value="1"/>
</dbReference>
<feature type="compositionally biased region" description="Basic and acidic residues" evidence="14">
    <location>
        <begin position="1768"/>
        <end position="1782"/>
    </location>
</feature>
<dbReference type="InterPro" id="IPR013083">
    <property type="entry name" value="Znf_RING/FYVE/PHD"/>
</dbReference>
<keyword evidence="13" id="KW-0175">Coiled coil</keyword>
<feature type="compositionally biased region" description="Basic and acidic residues" evidence="14">
    <location>
        <begin position="1483"/>
        <end position="1501"/>
    </location>
</feature>
<dbReference type="KEGG" id="kng:KNAG_0C01990"/>
<dbReference type="Gene3D" id="3.30.810.10">
    <property type="entry name" value="2-Layer Sandwich"/>
    <property type="match status" value="1"/>
</dbReference>
<evidence type="ECO:0000256" key="5">
    <source>
        <dbReference type="ARBA" id="ARBA00022741"/>
    </source>
</evidence>
<dbReference type="GO" id="GO:0070772">
    <property type="term" value="C:PAS complex"/>
    <property type="evidence" value="ECO:0007669"/>
    <property type="project" value="EnsemblFungi"/>
</dbReference>
<dbReference type="eggNOG" id="KOG0230">
    <property type="taxonomic scope" value="Eukaryota"/>
</dbReference>
<dbReference type="PROSITE" id="PS51455">
    <property type="entry name" value="PIPK"/>
    <property type="match status" value="1"/>
</dbReference>
<dbReference type="InterPro" id="IPR011011">
    <property type="entry name" value="Znf_FYVE_PHD"/>
</dbReference>
<keyword evidence="8" id="KW-0862">Zinc</keyword>
<evidence type="ECO:0000256" key="6">
    <source>
        <dbReference type="ARBA" id="ARBA00022771"/>
    </source>
</evidence>
<organism evidence="17 18">
    <name type="scientific">Huiozyma naganishii (strain ATCC MYA-139 / BCRC 22969 / CBS 8797 / KCTC 17520 / NBRC 10181 / NCYC 3082 / Yp74L-3)</name>
    <name type="common">Yeast</name>
    <name type="synonym">Kazachstania naganishii</name>
    <dbReference type="NCBI Taxonomy" id="1071383"/>
    <lineage>
        <taxon>Eukaryota</taxon>
        <taxon>Fungi</taxon>
        <taxon>Dikarya</taxon>
        <taxon>Ascomycota</taxon>
        <taxon>Saccharomycotina</taxon>
        <taxon>Saccharomycetes</taxon>
        <taxon>Saccharomycetales</taxon>
        <taxon>Saccharomycetaceae</taxon>
        <taxon>Huiozyma</taxon>
    </lineage>
</organism>
<feature type="compositionally biased region" description="Basic and acidic residues" evidence="14">
    <location>
        <begin position="425"/>
        <end position="435"/>
    </location>
</feature>
<dbReference type="GO" id="GO:0000285">
    <property type="term" value="F:1-phosphatidylinositol-3-phosphate 5-kinase activity"/>
    <property type="evidence" value="ECO:0007669"/>
    <property type="project" value="UniProtKB-EC"/>
</dbReference>
<dbReference type="InterPro" id="IPR017455">
    <property type="entry name" value="Znf_FYVE-rel"/>
</dbReference>
<accession>J7RWD4</accession>
<dbReference type="Proteomes" id="UP000006310">
    <property type="component" value="Chromosome 3"/>
</dbReference>
<reference evidence="17 18" key="1">
    <citation type="journal article" date="2011" name="Proc. Natl. Acad. Sci. U.S.A.">
        <title>Evolutionary erosion of yeast sex chromosomes by mating-type switching accidents.</title>
        <authorList>
            <person name="Gordon J.L."/>
            <person name="Armisen D."/>
            <person name="Proux-Wera E."/>
            <person name="Oheigeartaigh S.S."/>
            <person name="Byrne K.P."/>
            <person name="Wolfe K.H."/>
        </authorList>
    </citation>
    <scope>NUCLEOTIDE SEQUENCE [LARGE SCALE GENOMIC DNA]</scope>
    <source>
        <strain evidence="18">ATCC MYA-139 / BCRC 22969 / CBS 8797 / CCRC 22969 / KCTC 17520 / NBRC 10181 / NCYC 3082</strain>
    </source>
</reference>
<dbReference type="EC" id="2.7.1.150" evidence="2"/>
<feature type="compositionally biased region" description="Polar residues" evidence="14">
    <location>
        <begin position="1567"/>
        <end position="1578"/>
    </location>
</feature>
<feature type="compositionally biased region" description="Polar residues" evidence="14">
    <location>
        <begin position="531"/>
        <end position="540"/>
    </location>
</feature>
<feature type="compositionally biased region" description="Polar residues" evidence="14">
    <location>
        <begin position="700"/>
        <end position="727"/>
    </location>
</feature>
<dbReference type="CDD" id="cd03334">
    <property type="entry name" value="Fab1_TCP"/>
    <property type="match status" value="1"/>
</dbReference>
<proteinExistence type="predicted"/>
<dbReference type="Gene3D" id="3.30.800.10">
    <property type="entry name" value="Phosphatidylinositol Phosphate Kinase II Beta"/>
    <property type="match status" value="1"/>
</dbReference>
<evidence type="ECO:0000256" key="12">
    <source>
        <dbReference type="PROSITE-ProRule" id="PRU00781"/>
    </source>
</evidence>
<feature type="region of interest" description="Disordered" evidence="14">
    <location>
        <begin position="694"/>
        <end position="727"/>
    </location>
</feature>
<evidence type="ECO:0000256" key="1">
    <source>
        <dbReference type="ARBA" id="ARBA00000768"/>
    </source>
</evidence>
<dbReference type="GO" id="GO:0005524">
    <property type="term" value="F:ATP binding"/>
    <property type="evidence" value="ECO:0007669"/>
    <property type="project" value="UniProtKB-UniRule"/>
</dbReference>
<sequence length="2243" mass="255006">MDKVVEPDEKPRISVPLIPAGLSNGAAVPTTSTTEDFVPRAVLPTTATIGTTSAATTPTIQLDENPLTASGVSLAPNFDASSKEGHQGQIPTILNEHTDFPDDHHQAHPVSPLIKQDSISFLPPANGVSPNVVHDKPRFNLASNAMNAQRSSIYASKSTVTAIPIRNPKSHRLVDEEEGRSSRSRSSSITTSLSKSFLFGFYHDKKKGGKQPSNYLISKEYWMKDESAKECFACGKAFNTFRRKHHCRICGQIFCHSCTLIIDGSKFGYMEKMRVCYHCFEHADTWQDSSDEEDTEDELDVHAHEHLNEDIGHTWEERTQDGNTNSLDDTHSILEQNDNHEIPNSILPADQFTSKSISNKSLFERTLIAKRQREFILLNKDDAQSIMTSGEDSKLFVSTPSPPPKMAIPATRQGESLEISFTANDLDRPRLKDGNIDSYSSHLSKPTQSNERYSIRDVDMIPANYLHRQNRHRKTTSSHSPAPDSNYQRRSMNSLKRSIFNYVGNKTQSSSERSRGLNDESASAIPLRKSTPLSAGQESGDSYMDQSDRVIGNFTNKNFKFQFNFSKENGHKKIERTSSLPKHPLDSSENEEVGNDQDSLEDEGTMSIYSSLNDASKSTNPIRSTRNSSKSFQRAQASLQRIKTRRKSRSKAGTSSLYKDITKLTHSTPNLLSVVTDNGDNSNDYTLSGIEPLTGDNVAVSDSPSSSKTNPVQKLTPDPHQSPTKNLTMKYSTTQFGSDQWRRLSSTFSTRQLRTESFNNGKKNELSDVAILHLEALLHQVLDDQNIGAMEAWTHFLKTITLARLQNIELSARDSNTLDYRQKYVKIKRIPGGRVEQSEYIHGIVFSKALPSKSMPRHIDNPRILLVMFPLEYEKNGKHFLSIESVFAQEKEYLNKLISRLTSLNPDIVYVGANVSGYALELLINANIVVQYNLKPQVIERIARLTEADIVVSIDNLTANVKMGECESFSVKTFVYGNLSKTFTYLRGCDPKLGGSILLRGDTAENLEKIKHVTEFIVYVVFSLKLESSFFNDNFIQISMPFYLERQANMAQLQCTGYFSDFLEKFNNRILTVSPTVEFQIPFLLKKARELEEIILRNEEQNKTLKDEDISIDNLEVKDLHIESTITFKDMKYITKFIRQRNIEELRKEFIRRSRQWEVLYASTHNMLGTGSHQSINVLYSMVSTKTATPCIGPQVVAIDYFWDTDISIGQLIENIVSAAWYPCHQGCKGNLFDHYRSYVHGSGKVDILTEKFQTKLPKLKNIILTWSYCKQCGTSTPILQISEKTWNYSFGKYLEIMFWSKQGSLSDIGNCVHDFTKDHVKYFGYNDLVIRMEYSELEVHELMTPPTKLKWQPSVDIKFKVENYYGILDKINRFYDSIVDRLDRVKIDSIITAKQLSAKIKIDQLKELVYTEKRALCTELEKVYQDYPGDQHLQMNVVIRKVYDKAVSWDSEFDTFERQYLPSETDITRITSSQLRKLFKDTDKEQEKKVHSLDREKLSKSNDVSGIDSNNGSGSKHQDDGSRQCSIRKDGSLQKLELASSLKSSNSLAASKLSTFKVPTKENIPHQDTTVNQNEGDNASGIRTVIHPRNTQLDSRRSSSDHDSTLTVGRGQRDSRVSQLANFFDKIHFDAISKEFELQREFERLRLNKGNVQSYKVQTSTPIVEIYRDVKDAVDEPLHDPAKQAKNPRESTRTLDEFELGKFNDQKLKSGEERQIGTGFMNPEEFIDRRRNGNNKSSIGKEVNKNLESELENSINSWGERVLNSHRQGEEDNDLKIDSKSNRSASSGTLKKQQLSKPTKAIDKDEDDTQPDKSLLMKALANFWADRSGYLWKPLVYPTLPSEHVFADNDVIIRDDEPSSLIAFCLNMPDYKQKMVDMGSIIAQSMNSSTRRNPSQSVSGGDQETNTTLETDGGLPGSLPNPVLPRDQTQSTLPISLDTPEVLEATMTKKTAVHLRYQFQDNMTVMSCKIFFTEHFEAFRKVCNAGDKYVQSLSRCVKWDSSGGKSGSSFLKTLDDRFVIKELSHSELDAFIKFAPSYFEYMTQVMFHELPTALAKVFGFYQIQIKNPNTAKSFKLDVIIMENLFYNKKPTRIFDLKGSMRNRHVEQTGKKNEVLLDENMVEYIYESPIHVREYDKKLLRASLWNDTLFLAKMNVMDYSLVVGIDNENFLLTVGIIDFIRTFTWDKKLESWVKEKGLVGGGGNGGVIKQPTVVTPRQYKNRFREAMERYILMVPDPWYQENT</sequence>
<feature type="region of interest" description="Disordered" evidence="14">
    <location>
        <begin position="167"/>
        <end position="188"/>
    </location>
</feature>
<dbReference type="SUPFAM" id="SSF57903">
    <property type="entry name" value="FYVE/PHD zinc finger"/>
    <property type="match status" value="1"/>
</dbReference>
<dbReference type="Gene3D" id="3.50.7.10">
    <property type="entry name" value="GroEL"/>
    <property type="match status" value="1"/>
</dbReference>
<evidence type="ECO:0000256" key="2">
    <source>
        <dbReference type="ARBA" id="ARBA00012009"/>
    </source>
</evidence>
<dbReference type="Pfam" id="PF01363">
    <property type="entry name" value="FYVE"/>
    <property type="match status" value="1"/>
</dbReference>
<dbReference type="FunFam" id="3.30.800.10:FF:000005">
    <property type="entry name" value="1-phosphatidylinositol-3-phosphate 5-kinase (Fab1)"/>
    <property type="match status" value="1"/>
</dbReference>
<dbReference type="HOGENOM" id="CLU_000480_3_1_1"/>
<dbReference type="InterPro" id="IPR000306">
    <property type="entry name" value="Znf_FYVE"/>
</dbReference>
<feature type="compositionally biased region" description="Polar residues" evidence="14">
    <location>
        <begin position="1783"/>
        <end position="1798"/>
    </location>
</feature>
<feature type="region of interest" description="Disordered" evidence="14">
    <location>
        <begin position="1708"/>
        <end position="1746"/>
    </location>
</feature>
<evidence type="ECO:0000256" key="13">
    <source>
        <dbReference type="SAM" id="Coils"/>
    </source>
</evidence>
<keyword evidence="18" id="KW-1185">Reference proteome</keyword>
<dbReference type="InterPro" id="IPR044769">
    <property type="entry name" value="PIKfyve_PIPKc"/>
</dbReference>
<feature type="region of interest" description="Disordered" evidence="14">
    <location>
        <begin position="1767"/>
        <end position="1812"/>
    </location>
</feature>
<dbReference type="GO" id="GO:0000329">
    <property type="term" value="C:fungal-type vacuole membrane"/>
    <property type="evidence" value="ECO:0007669"/>
    <property type="project" value="EnsemblFungi"/>
</dbReference>
<feature type="region of interest" description="Disordered" evidence="14">
    <location>
        <begin position="504"/>
        <end position="548"/>
    </location>
</feature>
<feature type="compositionally biased region" description="Polar residues" evidence="14">
    <location>
        <begin position="477"/>
        <end position="490"/>
    </location>
</feature>
<dbReference type="GO" id="GO:0046854">
    <property type="term" value="P:phosphatidylinositol phosphate biosynthetic process"/>
    <property type="evidence" value="ECO:0007669"/>
    <property type="project" value="EnsemblFungi"/>
</dbReference>
<evidence type="ECO:0000256" key="3">
    <source>
        <dbReference type="ARBA" id="ARBA00022679"/>
    </source>
</evidence>
<evidence type="ECO:0000256" key="7">
    <source>
        <dbReference type="ARBA" id="ARBA00022777"/>
    </source>
</evidence>
<protein>
    <recommendedName>
        <fullName evidence="2">1-phosphatidylinositol-3-phosphate 5-kinase</fullName>
        <ecNumber evidence="2">2.7.1.150</ecNumber>
    </recommendedName>
    <alternativeName>
        <fullName evidence="10">Type III PIP kinase</fullName>
    </alternativeName>
</protein>
<evidence type="ECO:0000256" key="10">
    <source>
        <dbReference type="ARBA" id="ARBA00075294"/>
    </source>
</evidence>
<dbReference type="InterPro" id="IPR027483">
    <property type="entry name" value="PInositol-4-P-4/5-kinase_C_sf"/>
</dbReference>
<dbReference type="InterPro" id="IPR002423">
    <property type="entry name" value="Cpn60/GroEL/TCP-1"/>
</dbReference>
<evidence type="ECO:0000256" key="8">
    <source>
        <dbReference type="ARBA" id="ARBA00022833"/>
    </source>
</evidence>
<gene>
    <name evidence="17" type="primary">KNAG0C01990</name>
    <name evidence="17" type="ordered locus">KNAG_0C01990</name>
</gene>
<dbReference type="Pfam" id="PF00118">
    <property type="entry name" value="Cpn60_TCP1"/>
    <property type="match status" value="1"/>
</dbReference>
<evidence type="ECO:0000256" key="11">
    <source>
        <dbReference type="PROSITE-ProRule" id="PRU00091"/>
    </source>
</evidence>
<evidence type="ECO:0000259" key="15">
    <source>
        <dbReference type="PROSITE" id="PS50178"/>
    </source>
</evidence>
<dbReference type="PROSITE" id="PS50178">
    <property type="entry name" value="ZF_FYVE"/>
    <property type="match status" value="1"/>
</dbReference>
<keyword evidence="9 12" id="KW-0067">ATP-binding</keyword>
<feature type="region of interest" description="Disordered" evidence="14">
    <location>
        <begin position="573"/>
        <end position="655"/>
    </location>
</feature>